<dbReference type="Proteomes" id="UP000805649">
    <property type="component" value="Unassembled WGS sequence"/>
</dbReference>
<evidence type="ECO:0000313" key="1">
    <source>
        <dbReference type="EMBL" id="KAL0933234.1"/>
    </source>
</evidence>
<sequence length="477" mass="52311">MLLLKCGSLSQKYPDQVLLNNETVYTTARQELWSTIQGAVSPACFFRPGNSAEVSGAVIAARDAKCLFAVKSGGHSAYAASTIQGGLVIDLVNMDAVSFSEDKKSATIEPGNTWDKVYPVLQEHGLIVPGGRMFGVGVGGLTLGGGVSWLSNLLGWTCDNVLEYELVLADGQIVSVTATSHPDLYWALRGGGSNYGIVTKLKFNAYAQDKIWFGRVRFNDTTNATFNHAYADWGSLQAPTDLRSGGVLVWNAFANSKPVGVALLIHANTYENDTHPKVFDKFYNEDATRFEAANTYHGDLAKTLVIPAGATRNSMWTTSFTLDTELLQRAYEIWEEETRSIASFAAVQQLQVQVITVSQMELMKRAGGNPSGLVGQKKAIGFLNLLTQWNDAADDRAAYLAQQRMESRIDAAAKERGLYNEYKYTNYASQFQDPFSGYGKANKKRLLDIAKKYDPEGVFQILEPYGFKITKGSPQTL</sequence>
<name>A0ACC3YMW1_COLTU</name>
<comment type="caution">
    <text evidence="1">The sequence shown here is derived from an EMBL/GenBank/DDBJ whole genome shotgun (WGS) entry which is preliminary data.</text>
</comment>
<gene>
    <name evidence="1" type="ORF">CTRU02_212197</name>
</gene>
<reference evidence="1 2" key="1">
    <citation type="journal article" date="2020" name="Phytopathology">
        <title>Genome Sequence Resources of Colletotrichum truncatum, C. plurivorum, C. musicola, and C. sojae: Four Species Pathogenic to Soybean (Glycine max).</title>
        <authorList>
            <person name="Rogerio F."/>
            <person name="Boufleur T.R."/>
            <person name="Ciampi-Guillardi M."/>
            <person name="Sukno S.A."/>
            <person name="Thon M.R."/>
            <person name="Massola Junior N.S."/>
            <person name="Baroncelli R."/>
        </authorList>
    </citation>
    <scope>NUCLEOTIDE SEQUENCE [LARGE SCALE GENOMIC DNA]</scope>
    <source>
        <strain evidence="1 2">CMES1059</strain>
    </source>
</reference>
<organism evidence="1 2">
    <name type="scientific">Colletotrichum truncatum</name>
    <name type="common">Anthracnose fungus</name>
    <name type="synonym">Colletotrichum capsici</name>
    <dbReference type="NCBI Taxonomy" id="5467"/>
    <lineage>
        <taxon>Eukaryota</taxon>
        <taxon>Fungi</taxon>
        <taxon>Dikarya</taxon>
        <taxon>Ascomycota</taxon>
        <taxon>Pezizomycotina</taxon>
        <taxon>Sordariomycetes</taxon>
        <taxon>Hypocreomycetidae</taxon>
        <taxon>Glomerellales</taxon>
        <taxon>Glomerellaceae</taxon>
        <taxon>Colletotrichum</taxon>
        <taxon>Colletotrichum truncatum species complex</taxon>
    </lineage>
</organism>
<proteinExistence type="predicted"/>
<protein>
    <submittedName>
        <fullName evidence="1">FAD binding domain-containing protein</fullName>
    </submittedName>
</protein>
<dbReference type="EMBL" id="VUJX02000008">
    <property type="protein sequence ID" value="KAL0933234.1"/>
    <property type="molecule type" value="Genomic_DNA"/>
</dbReference>
<accession>A0ACC3YMW1</accession>
<evidence type="ECO:0000313" key="2">
    <source>
        <dbReference type="Proteomes" id="UP000805649"/>
    </source>
</evidence>
<keyword evidence="2" id="KW-1185">Reference proteome</keyword>